<feature type="region of interest" description="Disordered" evidence="1">
    <location>
        <begin position="208"/>
        <end position="254"/>
    </location>
</feature>
<evidence type="ECO:0000256" key="1">
    <source>
        <dbReference type="SAM" id="MobiDB-lite"/>
    </source>
</evidence>
<proteinExistence type="predicted"/>
<feature type="compositionally biased region" description="Low complexity" evidence="1">
    <location>
        <begin position="162"/>
        <end position="182"/>
    </location>
</feature>
<feature type="compositionally biased region" description="Pro residues" evidence="1">
    <location>
        <begin position="245"/>
        <end position="254"/>
    </location>
</feature>
<name>A0A2T7E7D6_9POAL</name>
<feature type="region of interest" description="Disordered" evidence="1">
    <location>
        <begin position="1"/>
        <end position="30"/>
    </location>
</feature>
<organism evidence="2 3">
    <name type="scientific">Panicum hallii var. hallii</name>
    <dbReference type="NCBI Taxonomy" id="1504633"/>
    <lineage>
        <taxon>Eukaryota</taxon>
        <taxon>Viridiplantae</taxon>
        <taxon>Streptophyta</taxon>
        <taxon>Embryophyta</taxon>
        <taxon>Tracheophyta</taxon>
        <taxon>Spermatophyta</taxon>
        <taxon>Magnoliopsida</taxon>
        <taxon>Liliopsida</taxon>
        <taxon>Poales</taxon>
        <taxon>Poaceae</taxon>
        <taxon>PACMAD clade</taxon>
        <taxon>Panicoideae</taxon>
        <taxon>Panicodae</taxon>
        <taxon>Paniceae</taxon>
        <taxon>Panicinae</taxon>
        <taxon>Panicum</taxon>
        <taxon>Panicum sect. Panicum</taxon>
    </lineage>
</organism>
<reference evidence="2 3" key="1">
    <citation type="submission" date="2018-04" db="EMBL/GenBank/DDBJ databases">
        <title>WGS assembly of Panicum hallii var. hallii HAL2.</title>
        <authorList>
            <person name="Lovell J."/>
            <person name="Jenkins J."/>
            <person name="Lowry D."/>
            <person name="Mamidi S."/>
            <person name="Sreedasyam A."/>
            <person name="Weng X."/>
            <person name="Barry K."/>
            <person name="Bonette J."/>
            <person name="Campitelli B."/>
            <person name="Daum C."/>
            <person name="Gordon S."/>
            <person name="Gould B."/>
            <person name="Lipzen A."/>
            <person name="MacQueen A."/>
            <person name="Palacio-Mejia J."/>
            <person name="Plott C."/>
            <person name="Shakirov E."/>
            <person name="Shu S."/>
            <person name="Yoshinaga Y."/>
            <person name="Zane M."/>
            <person name="Rokhsar D."/>
            <person name="Grimwood J."/>
            <person name="Schmutz J."/>
            <person name="Juenger T."/>
        </authorList>
    </citation>
    <scope>NUCLEOTIDE SEQUENCE [LARGE SCALE GENOMIC DNA]</scope>
    <source>
        <strain evidence="3">cv. HAL2</strain>
    </source>
</reference>
<dbReference type="AlphaFoldDB" id="A0A2T7E7D6"/>
<gene>
    <name evidence="2" type="ORF">GQ55_3G092200</name>
</gene>
<protein>
    <submittedName>
        <fullName evidence="2">Uncharacterized protein</fullName>
    </submittedName>
</protein>
<dbReference type="EMBL" id="CM009751">
    <property type="protein sequence ID" value="PUZ63746.1"/>
    <property type="molecule type" value="Genomic_DNA"/>
</dbReference>
<feature type="compositionally biased region" description="Basic residues" evidence="1">
    <location>
        <begin position="142"/>
        <end position="151"/>
    </location>
</feature>
<evidence type="ECO:0000313" key="3">
    <source>
        <dbReference type="Proteomes" id="UP000244336"/>
    </source>
</evidence>
<evidence type="ECO:0000313" key="2">
    <source>
        <dbReference type="EMBL" id="PUZ63746.1"/>
    </source>
</evidence>
<dbReference type="Gramene" id="PUZ63746">
    <property type="protein sequence ID" value="PUZ63746"/>
    <property type="gene ID" value="GQ55_3G092200"/>
</dbReference>
<keyword evidence="3" id="KW-1185">Reference proteome</keyword>
<sequence>MGHDTSEYTRTPPHAHADNGRSRPGGHQFSCTRKAPAPSVLWLLCCAAQATHPIIPCTAGWAAPIRRARPPLCSRLGAWLPAAAGRQRQAVGSGRARGAGRVGSFLPPSSAALGSPFEPPCRASSSPTPLAAEGGSEFPPPPHHHHYHHYHQLAGRPDGRTGPAQQPSSARSPSAPAAASGRFRAAPGLREFRGRACSADRSVAVRVPGTRGIGGLPGCLRVRSPAPARQLAATERRISSTRLSRPPPVLPTTP</sequence>
<accession>A0A2T7E7D6</accession>
<dbReference type="Proteomes" id="UP000244336">
    <property type="component" value="Chromosome 3"/>
</dbReference>
<feature type="region of interest" description="Disordered" evidence="1">
    <location>
        <begin position="115"/>
        <end position="182"/>
    </location>
</feature>